<feature type="compositionally biased region" description="Low complexity" evidence="1">
    <location>
        <begin position="46"/>
        <end position="72"/>
    </location>
</feature>
<dbReference type="Proteomes" id="UP000554482">
    <property type="component" value="Unassembled WGS sequence"/>
</dbReference>
<dbReference type="PANTHER" id="PTHR46119">
    <property type="entry name" value="OS08G0405700 PROTEIN"/>
    <property type="match status" value="1"/>
</dbReference>
<dbReference type="Gene3D" id="3.30.70.100">
    <property type="match status" value="1"/>
</dbReference>
<feature type="compositionally biased region" description="Basic and acidic residues" evidence="1">
    <location>
        <begin position="30"/>
        <end position="43"/>
    </location>
</feature>
<protein>
    <submittedName>
        <fullName evidence="3">Sodium potassium root defective</fullName>
    </submittedName>
</protein>
<dbReference type="CDD" id="cd00371">
    <property type="entry name" value="HMA"/>
    <property type="match status" value="1"/>
</dbReference>
<gene>
    <name evidence="3" type="ORF">FRX31_009604</name>
</gene>
<reference evidence="3 4" key="1">
    <citation type="submission" date="2020-06" db="EMBL/GenBank/DDBJ databases">
        <title>Transcriptomic and genomic resources for Thalictrum thalictroides and T. hernandezii: Facilitating candidate gene discovery in an emerging model plant lineage.</title>
        <authorList>
            <person name="Arias T."/>
            <person name="Riano-Pachon D.M."/>
            <person name="Di Stilio V.S."/>
        </authorList>
    </citation>
    <scope>NUCLEOTIDE SEQUENCE [LARGE SCALE GENOMIC DNA]</scope>
    <source>
        <strain evidence="4">cv. WT478/WT964</strain>
        <tissue evidence="3">Leaves</tissue>
    </source>
</reference>
<dbReference type="InterPro" id="IPR036163">
    <property type="entry name" value="HMA_dom_sf"/>
</dbReference>
<dbReference type="InterPro" id="IPR044526">
    <property type="entry name" value="NAKR1-3"/>
</dbReference>
<dbReference type="Pfam" id="PF00403">
    <property type="entry name" value="HMA"/>
    <property type="match status" value="1"/>
</dbReference>
<dbReference type="EMBL" id="JABWDY010010249">
    <property type="protein sequence ID" value="KAF5200809.1"/>
    <property type="molecule type" value="Genomic_DNA"/>
</dbReference>
<evidence type="ECO:0000313" key="4">
    <source>
        <dbReference type="Proteomes" id="UP000554482"/>
    </source>
</evidence>
<dbReference type="InterPro" id="IPR006121">
    <property type="entry name" value="HMA_dom"/>
</dbReference>
<comment type="caution">
    <text evidence="3">The sequence shown here is derived from an EMBL/GenBank/DDBJ whole genome shotgun (WGS) entry which is preliminary data.</text>
</comment>
<proteinExistence type="predicted"/>
<dbReference type="GO" id="GO:0046872">
    <property type="term" value="F:metal ion binding"/>
    <property type="evidence" value="ECO:0007669"/>
    <property type="project" value="InterPro"/>
</dbReference>
<feature type="compositionally biased region" description="Basic residues" evidence="1">
    <location>
        <begin position="76"/>
        <end position="95"/>
    </location>
</feature>
<sequence length="260" mass="28168">MDLFCSSPASTAICSSSVDQGSIIRLGGRAIDRHNPHLRDGRRSSSRTTSNTITTTIPSSSQLQSQAPSQLESHSKPSKKLTKFYHHKKSSRGARKSSSSTYTSTSSSAKPYNLNNTSPTGSTRYLLSDTISSDLLTECEPLPPSLVSTESPGSCSTKLEHDQCRALGQFSPPSSSTTTTSTTMDHQVVVLRVSLHCRGCERKVRKHLSKMKGVTSFNIDFSMKKVTVIGDVTPLSVLSSISRVKNAQFWPSLSSVKSVH</sequence>
<organism evidence="3 4">
    <name type="scientific">Thalictrum thalictroides</name>
    <name type="common">Rue-anemone</name>
    <name type="synonym">Anemone thalictroides</name>
    <dbReference type="NCBI Taxonomy" id="46969"/>
    <lineage>
        <taxon>Eukaryota</taxon>
        <taxon>Viridiplantae</taxon>
        <taxon>Streptophyta</taxon>
        <taxon>Embryophyta</taxon>
        <taxon>Tracheophyta</taxon>
        <taxon>Spermatophyta</taxon>
        <taxon>Magnoliopsida</taxon>
        <taxon>Ranunculales</taxon>
        <taxon>Ranunculaceae</taxon>
        <taxon>Thalictroideae</taxon>
        <taxon>Thalictrum</taxon>
    </lineage>
</organism>
<feature type="compositionally biased region" description="Low complexity" evidence="1">
    <location>
        <begin position="96"/>
        <end position="108"/>
    </location>
</feature>
<evidence type="ECO:0000256" key="1">
    <source>
        <dbReference type="SAM" id="MobiDB-lite"/>
    </source>
</evidence>
<feature type="domain" description="HMA" evidence="2">
    <location>
        <begin position="186"/>
        <end position="252"/>
    </location>
</feature>
<dbReference type="AlphaFoldDB" id="A0A7J6WTV1"/>
<dbReference type="PROSITE" id="PS50846">
    <property type="entry name" value="HMA_2"/>
    <property type="match status" value="1"/>
</dbReference>
<name>A0A7J6WTV1_THATH</name>
<dbReference type="OrthoDB" id="689350at2759"/>
<evidence type="ECO:0000313" key="3">
    <source>
        <dbReference type="EMBL" id="KAF5200809.1"/>
    </source>
</evidence>
<evidence type="ECO:0000259" key="2">
    <source>
        <dbReference type="PROSITE" id="PS50846"/>
    </source>
</evidence>
<feature type="compositionally biased region" description="Polar residues" evidence="1">
    <location>
        <begin position="109"/>
        <end position="121"/>
    </location>
</feature>
<dbReference type="PANTHER" id="PTHR46119:SF15">
    <property type="entry name" value="PROTEIN SODIUM POTASSIUM ROOT DEFECTIVE 2"/>
    <property type="match status" value="1"/>
</dbReference>
<feature type="region of interest" description="Disordered" evidence="1">
    <location>
        <begin position="27"/>
        <end position="121"/>
    </location>
</feature>
<keyword evidence="4" id="KW-1185">Reference proteome</keyword>
<accession>A0A7J6WTV1</accession>
<dbReference type="SUPFAM" id="SSF55008">
    <property type="entry name" value="HMA, heavy metal-associated domain"/>
    <property type="match status" value="1"/>
</dbReference>